<feature type="coiled-coil region" evidence="1">
    <location>
        <begin position="119"/>
        <end position="181"/>
    </location>
</feature>
<dbReference type="Proteomes" id="UP000005439">
    <property type="component" value="Chromosome"/>
</dbReference>
<dbReference type="HOGENOM" id="CLU_1440370_0_0_9"/>
<organism evidence="2 3">
    <name type="scientific">Sulfobacillus acidophilus (strain ATCC 700253 / DSM 10332 / NAL)</name>
    <dbReference type="NCBI Taxonomy" id="679936"/>
    <lineage>
        <taxon>Bacteria</taxon>
        <taxon>Bacillati</taxon>
        <taxon>Bacillota</taxon>
        <taxon>Clostridia</taxon>
        <taxon>Eubacteriales</taxon>
        <taxon>Clostridiales Family XVII. Incertae Sedis</taxon>
        <taxon>Sulfobacillus</taxon>
    </lineage>
</organism>
<evidence type="ECO:0000313" key="2">
    <source>
        <dbReference type="EMBL" id="AEW03918.1"/>
    </source>
</evidence>
<dbReference type="STRING" id="679936.Sulac_0349"/>
<dbReference type="KEGG" id="sap:Sulac_0349"/>
<dbReference type="AlphaFoldDB" id="G8TY11"/>
<accession>G8TY11</accession>
<reference evidence="3" key="1">
    <citation type="submission" date="2011-12" db="EMBL/GenBank/DDBJ databases">
        <title>The complete genome of chromosome of Sulfobacillus acidophilus DSM 10332.</title>
        <authorList>
            <person name="Lucas S."/>
            <person name="Han J."/>
            <person name="Lapidus A."/>
            <person name="Bruce D."/>
            <person name="Goodwin L."/>
            <person name="Pitluck S."/>
            <person name="Peters L."/>
            <person name="Kyrpides N."/>
            <person name="Mavromatis K."/>
            <person name="Ivanova N."/>
            <person name="Mikhailova N."/>
            <person name="Chertkov O."/>
            <person name="Saunders E."/>
            <person name="Detter J.C."/>
            <person name="Tapia R."/>
            <person name="Han C."/>
            <person name="Land M."/>
            <person name="Hauser L."/>
            <person name="Markowitz V."/>
            <person name="Cheng J.-F."/>
            <person name="Hugenholtz P."/>
            <person name="Woyke T."/>
            <person name="Wu D."/>
            <person name="Pukall R."/>
            <person name="Gehrich-Schroeter G."/>
            <person name="Schneider S."/>
            <person name="Klenk H.-P."/>
            <person name="Eisen J.A."/>
        </authorList>
    </citation>
    <scope>NUCLEOTIDE SEQUENCE [LARGE SCALE GENOMIC DNA]</scope>
    <source>
        <strain evidence="3">ATCC 700253 / DSM 10332 / NAL</strain>
    </source>
</reference>
<gene>
    <name evidence="2" type="ordered locus">Sulac_0349</name>
</gene>
<sequence>MREQVERLLIYLGRTTMHLSWLQLIIGYLLSDPGRVRFVPSLDGTPELAMMISAHRRIEVPGPPWQGYVRGVPVPDPLTWIQVAKSMTVPIDVRLSSDDPILLQMLTPLVAPVARQHERLEVEERMQSLRTELDRALDLYNEVRHIMEVDHERHQELEKFLGLAEAEMQKMGQELKRLKSRMDEETSG</sequence>
<reference evidence="2 3" key="2">
    <citation type="journal article" date="2012" name="Stand. Genomic Sci.">
        <title>Complete genome sequence of the moderately thermophilic mineral-sulfide-oxidizing firmicute Sulfobacillus acidophilus type strain (NAL(T)).</title>
        <authorList>
            <person name="Anderson I."/>
            <person name="Chertkov O."/>
            <person name="Chen A."/>
            <person name="Saunders E."/>
            <person name="Lapidus A."/>
            <person name="Nolan M."/>
            <person name="Lucas S."/>
            <person name="Hammon N."/>
            <person name="Deshpande S."/>
            <person name="Cheng J.F."/>
            <person name="Han C."/>
            <person name="Tapia R."/>
            <person name="Goodwin L.A."/>
            <person name="Pitluck S."/>
            <person name="Liolios K."/>
            <person name="Pagani I."/>
            <person name="Ivanova N."/>
            <person name="Mikhailova N."/>
            <person name="Pati A."/>
            <person name="Palaniappan K."/>
            <person name="Land M."/>
            <person name="Pan C."/>
            <person name="Rohde M."/>
            <person name="Pukall R."/>
            <person name="Goker M."/>
            <person name="Detter J.C."/>
            <person name="Woyke T."/>
            <person name="Bristow J."/>
            <person name="Eisen J.A."/>
            <person name="Markowitz V."/>
            <person name="Hugenholtz P."/>
            <person name="Kyrpides N.C."/>
            <person name="Klenk H.P."/>
            <person name="Mavromatis K."/>
        </authorList>
    </citation>
    <scope>NUCLEOTIDE SEQUENCE [LARGE SCALE GENOMIC DNA]</scope>
    <source>
        <strain evidence="3">ATCC 700253 / DSM 10332 / NAL</strain>
    </source>
</reference>
<keyword evidence="3" id="KW-1185">Reference proteome</keyword>
<name>G8TY11_SULAD</name>
<dbReference type="PATRIC" id="fig|679936.5.peg.352"/>
<evidence type="ECO:0000256" key="1">
    <source>
        <dbReference type="SAM" id="Coils"/>
    </source>
</evidence>
<protein>
    <submittedName>
        <fullName evidence="2">Uncharacterized protein</fullName>
    </submittedName>
</protein>
<proteinExistence type="predicted"/>
<evidence type="ECO:0000313" key="3">
    <source>
        <dbReference type="Proteomes" id="UP000005439"/>
    </source>
</evidence>
<dbReference type="EMBL" id="CP003179">
    <property type="protein sequence ID" value="AEW03918.1"/>
    <property type="molecule type" value="Genomic_DNA"/>
</dbReference>
<keyword evidence="1" id="KW-0175">Coiled coil</keyword>